<gene>
    <name evidence="1" type="ORF">LIER_30352</name>
</gene>
<dbReference type="AlphaFoldDB" id="A0AAV3RMC2"/>
<organism evidence="1 2">
    <name type="scientific">Lithospermum erythrorhizon</name>
    <name type="common">Purple gromwell</name>
    <name type="synonym">Lithospermum officinale var. erythrorhizon</name>
    <dbReference type="NCBI Taxonomy" id="34254"/>
    <lineage>
        <taxon>Eukaryota</taxon>
        <taxon>Viridiplantae</taxon>
        <taxon>Streptophyta</taxon>
        <taxon>Embryophyta</taxon>
        <taxon>Tracheophyta</taxon>
        <taxon>Spermatophyta</taxon>
        <taxon>Magnoliopsida</taxon>
        <taxon>eudicotyledons</taxon>
        <taxon>Gunneridae</taxon>
        <taxon>Pentapetalae</taxon>
        <taxon>asterids</taxon>
        <taxon>lamiids</taxon>
        <taxon>Boraginales</taxon>
        <taxon>Boraginaceae</taxon>
        <taxon>Boraginoideae</taxon>
        <taxon>Lithospermeae</taxon>
        <taxon>Lithospermum</taxon>
    </lineage>
</organism>
<dbReference type="Proteomes" id="UP001454036">
    <property type="component" value="Unassembled WGS sequence"/>
</dbReference>
<dbReference type="EMBL" id="BAABME010010822">
    <property type="protein sequence ID" value="GAA0182297.1"/>
    <property type="molecule type" value="Genomic_DNA"/>
</dbReference>
<evidence type="ECO:0000313" key="1">
    <source>
        <dbReference type="EMBL" id="GAA0182297.1"/>
    </source>
</evidence>
<dbReference type="PANTHER" id="PTHR33116:SF80">
    <property type="entry name" value="REVERSE TRANSCRIPTASE ZINC-BINDING DOMAIN-CONTAINING PROTEIN"/>
    <property type="match status" value="1"/>
</dbReference>
<proteinExistence type="predicted"/>
<accession>A0AAV3RMC2</accession>
<keyword evidence="2" id="KW-1185">Reference proteome</keyword>
<evidence type="ECO:0000313" key="2">
    <source>
        <dbReference type="Proteomes" id="UP001454036"/>
    </source>
</evidence>
<reference evidence="1 2" key="1">
    <citation type="submission" date="2024-01" db="EMBL/GenBank/DDBJ databases">
        <title>The complete chloroplast genome sequence of Lithospermum erythrorhizon: insights into the phylogenetic relationship among Boraginaceae species and the maternal lineages of purple gromwells.</title>
        <authorList>
            <person name="Okada T."/>
            <person name="Watanabe K."/>
        </authorList>
    </citation>
    <scope>NUCLEOTIDE SEQUENCE [LARGE SCALE GENOMIC DNA]</scope>
</reference>
<dbReference type="PANTHER" id="PTHR33116">
    <property type="entry name" value="REVERSE TRANSCRIPTASE ZINC-BINDING DOMAIN-CONTAINING PROTEIN-RELATED-RELATED"/>
    <property type="match status" value="1"/>
</dbReference>
<protein>
    <submittedName>
        <fullName evidence="1">Uncharacterized protein</fullName>
    </submittedName>
</protein>
<comment type="caution">
    <text evidence="1">The sequence shown here is derived from an EMBL/GenBank/DDBJ whole genome shotgun (WGS) entry which is preliminary data.</text>
</comment>
<name>A0AAV3RMC2_LITER</name>
<sequence>MKFLEHYQTVSGQVINKEKSSCILSHKASQARGSIVQKATGFKKGVMPFSHLGVPIYKGKRQVFLFDDRMEKVRLKLVSWSSTFLSYGGRITLLQFVLTALPIYFLQVLKMPETVKSKLESTLNKFLWDGIPSCKWGKVCAPYDEGGLNMRSFQDIHTFFMVKAWFRMREGACLWSKFMLEKYCRVQHPSRAAVHPTNSRVWKNLVRVRDEAEKPLHWQLEHGGCDFWLDS</sequence>